<dbReference type="InParanoid" id="A0A3P8V5W4"/>
<dbReference type="InterPro" id="IPR035441">
    <property type="entry name" value="TFIIS/LEDGF_dom_sf"/>
</dbReference>
<feature type="compositionally biased region" description="Basic and acidic residues" evidence="1">
    <location>
        <begin position="134"/>
        <end position="163"/>
    </location>
</feature>
<dbReference type="Gene3D" id="1.20.930.10">
    <property type="entry name" value="Conserved domain common to transcription factors TFIIS, elongin A, CRSP70"/>
    <property type="match status" value="1"/>
</dbReference>
<feature type="domain" description="Lens epithelium-derived growth factor integrase-binding" evidence="2">
    <location>
        <begin position="31"/>
        <end position="134"/>
    </location>
</feature>
<evidence type="ECO:0000313" key="4">
    <source>
        <dbReference type="Proteomes" id="UP000265120"/>
    </source>
</evidence>
<reference evidence="3 4" key="1">
    <citation type="journal article" date="2014" name="Nat. Genet.">
        <title>Whole-genome sequence of a flatfish provides insights into ZW sex chromosome evolution and adaptation to a benthic lifestyle.</title>
        <authorList>
            <person name="Chen S."/>
            <person name="Zhang G."/>
            <person name="Shao C."/>
            <person name="Huang Q."/>
            <person name="Liu G."/>
            <person name="Zhang P."/>
            <person name="Song W."/>
            <person name="An N."/>
            <person name="Chalopin D."/>
            <person name="Volff J.N."/>
            <person name="Hong Y."/>
            <person name="Li Q."/>
            <person name="Sha Z."/>
            <person name="Zhou H."/>
            <person name="Xie M."/>
            <person name="Yu Q."/>
            <person name="Liu Y."/>
            <person name="Xiang H."/>
            <person name="Wang N."/>
            <person name="Wu K."/>
            <person name="Yang C."/>
            <person name="Zhou Q."/>
            <person name="Liao X."/>
            <person name="Yang L."/>
            <person name="Hu Q."/>
            <person name="Zhang J."/>
            <person name="Meng L."/>
            <person name="Jin L."/>
            <person name="Tian Y."/>
            <person name="Lian J."/>
            <person name="Yang J."/>
            <person name="Miao G."/>
            <person name="Liu S."/>
            <person name="Liang Z."/>
            <person name="Yan F."/>
            <person name="Li Y."/>
            <person name="Sun B."/>
            <person name="Zhang H."/>
            <person name="Zhang J."/>
            <person name="Zhu Y."/>
            <person name="Du M."/>
            <person name="Zhao Y."/>
            <person name="Schartl M."/>
            <person name="Tang Q."/>
            <person name="Wang J."/>
        </authorList>
    </citation>
    <scope>NUCLEOTIDE SEQUENCE</scope>
</reference>
<feature type="compositionally biased region" description="Basic and acidic residues" evidence="1">
    <location>
        <begin position="1"/>
        <end position="23"/>
    </location>
</feature>
<evidence type="ECO:0000313" key="3">
    <source>
        <dbReference type="Ensembl" id="ENSCSEP00000008541.1"/>
    </source>
</evidence>
<dbReference type="Ensembl" id="ENSCSET00000008630.1">
    <property type="protein sequence ID" value="ENSCSEP00000008541.1"/>
    <property type="gene ID" value="ENSCSEG00000005455.1"/>
</dbReference>
<feature type="region of interest" description="Disordered" evidence="1">
    <location>
        <begin position="134"/>
        <end position="179"/>
    </location>
</feature>
<dbReference type="InterPro" id="IPR021567">
    <property type="entry name" value="LEDGF_IBD"/>
</dbReference>
<sequence>QKRGREEGEDRERKKGRNAEKKTCATTTTDSMLHRLHGDIRISLKTDNLCVFQDTRKCLAALDQLSAVYVTSQHVQRHSELVATLRKMRWYRANSTIMDKASMLYNRFKHTYLLGEGEEVVSASYLNSLVQEKEQDEAQHVDNQQREGALHEEGGLVEQVKEEREEEEGEEEETLEEGK</sequence>
<evidence type="ECO:0000259" key="2">
    <source>
        <dbReference type="Pfam" id="PF11467"/>
    </source>
</evidence>
<feature type="compositionally biased region" description="Acidic residues" evidence="1">
    <location>
        <begin position="164"/>
        <end position="179"/>
    </location>
</feature>
<dbReference type="STRING" id="244447.ENSCSEP00000008541"/>
<name>A0A3P8V5W4_CYNSE</name>
<proteinExistence type="predicted"/>
<reference evidence="3" key="3">
    <citation type="submission" date="2025-09" db="UniProtKB">
        <authorList>
            <consortium name="Ensembl"/>
        </authorList>
    </citation>
    <scope>IDENTIFICATION</scope>
</reference>
<dbReference type="GeneTree" id="ENSGT00940000154706"/>
<dbReference type="Pfam" id="PF11467">
    <property type="entry name" value="LEDGF"/>
    <property type="match status" value="1"/>
</dbReference>
<organism evidence="3 4">
    <name type="scientific">Cynoglossus semilaevis</name>
    <name type="common">Tongue sole</name>
    <dbReference type="NCBI Taxonomy" id="244447"/>
    <lineage>
        <taxon>Eukaryota</taxon>
        <taxon>Metazoa</taxon>
        <taxon>Chordata</taxon>
        <taxon>Craniata</taxon>
        <taxon>Vertebrata</taxon>
        <taxon>Euteleostomi</taxon>
        <taxon>Actinopterygii</taxon>
        <taxon>Neopterygii</taxon>
        <taxon>Teleostei</taxon>
        <taxon>Neoteleostei</taxon>
        <taxon>Acanthomorphata</taxon>
        <taxon>Carangaria</taxon>
        <taxon>Pleuronectiformes</taxon>
        <taxon>Pleuronectoidei</taxon>
        <taxon>Cynoglossidae</taxon>
        <taxon>Cynoglossinae</taxon>
        <taxon>Cynoglossus</taxon>
    </lineage>
</organism>
<keyword evidence="4" id="KW-1185">Reference proteome</keyword>
<protein>
    <recommendedName>
        <fullName evidence="2">Lens epithelium-derived growth factor integrase-binding domain-containing protein</fullName>
    </recommendedName>
</protein>
<dbReference type="OMA" id="WYRANST"/>
<accession>A0A3P8V5W4</accession>
<dbReference type="SUPFAM" id="SSF140576">
    <property type="entry name" value="HIV integrase-binding domain"/>
    <property type="match status" value="1"/>
</dbReference>
<reference evidence="3" key="2">
    <citation type="submission" date="2025-08" db="UniProtKB">
        <authorList>
            <consortium name="Ensembl"/>
        </authorList>
    </citation>
    <scope>IDENTIFICATION</scope>
</reference>
<dbReference type="AlphaFoldDB" id="A0A3P8V5W4"/>
<feature type="region of interest" description="Disordered" evidence="1">
    <location>
        <begin position="1"/>
        <end position="24"/>
    </location>
</feature>
<evidence type="ECO:0000256" key="1">
    <source>
        <dbReference type="SAM" id="MobiDB-lite"/>
    </source>
</evidence>
<dbReference type="InterPro" id="IPR036218">
    <property type="entry name" value="HIVI-bd_sf"/>
</dbReference>
<dbReference type="Proteomes" id="UP000265120">
    <property type="component" value="Chromosome 1"/>
</dbReference>